<evidence type="ECO:0000256" key="1">
    <source>
        <dbReference type="ARBA" id="ARBA00009986"/>
    </source>
</evidence>
<dbReference type="PANTHER" id="PTHR43860">
    <property type="entry name" value="BETAINE ALDEHYDE DEHYDROGENASE"/>
    <property type="match status" value="1"/>
</dbReference>
<evidence type="ECO:0000313" key="8">
    <source>
        <dbReference type="EMBL" id="PSC76875.1"/>
    </source>
</evidence>
<dbReference type="CDD" id="cd07110">
    <property type="entry name" value="ALDH_F10_BADH"/>
    <property type="match status" value="1"/>
</dbReference>
<comment type="pathway">
    <text evidence="4">Amine and polyamine biosynthesis; betaine biosynthesis via choline pathway; betaine from betaine aldehyde: step 1/1.</text>
</comment>
<feature type="domain" description="Aldehyde dehydrogenase" evidence="7">
    <location>
        <begin position="19"/>
        <end position="485"/>
    </location>
</feature>
<keyword evidence="9" id="KW-1185">Reference proteome</keyword>
<name>A0A2P6VS16_9CHLO</name>
<dbReference type="PANTHER" id="PTHR43860:SF2">
    <property type="entry name" value="BETAINE ALDEHYDE DEHYDROGENASE-RELATED"/>
    <property type="match status" value="1"/>
</dbReference>
<evidence type="ECO:0000313" key="9">
    <source>
        <dbReference type="Proteomes" id="UP000239649"/>
    </source>
</evidence>
<dbReference type="InterPro" id="IPR029510">
    <property type="entry name" value="Ald_DH_CS_GLU"/>
</dbReference>
<dbReference type="Proteomes" id="UP000239649">
    <property type="component" value="Unassembled WGS sequence"/>
</dbReference>
<dbReference type="PROSITE" id="PS00687">
    <property type="entry name" value="ALDEHYDE_DEHYDR_GLU"/>
    <property type="match status" value="1"/>
</dbReference>
<comment type="caution">
    <text evidence="8">The sequence shown here is derived from an EMBL/GenBank/DDBJ whole genome shotgun (WGS) entry which is preliminary data.</text>
</comment>
<dbReference type="InterPro" id="IPR016163">
    <property type="entry name" value="Ald_DH_C"/>
</dbReference>
<evidence type="ECO:0000256" key="6">
    <source>
        <dbReference type="RuleBase" id="RU003345"/>
    </source>
</evidence>
<keyword evidence="3" id="KW-0520">NAD</keyword>
<dbReference type="STRING" id="554055.A0A2P6VS16"/>
<dbReference type="Gene3D" id="3.40.605.10">
    <property type="entry name" value="Aldehyde Dehydrogenase, Chain A, domain 1"/>
    <property type="match status" value="1"/>
</dbReference>
<dbReference type="InterPro" id="IPR015590">
    <property type="entry name" value="Aldehyde_DH_dom"/>
</dbReference>
<keyword evidence="2 6" id="KW-0560">Oxidoreductase</keyword>
<evidence type="ECO:0000256" key="3">
    <source>
        <dbReference type="ARBA" id="ARBA00023027"/>
    </source>
</evidence>
<dbReference type="FunFam" id="3.40.605.10:FF:000007">
    <property type="entry name" value="NAD/NADP-dependent betaine aldehyde dehydrogenase"/>
    <property type="match status" value="1"/>
</dbReference>
<evidence type="ECO:0000259" key="7">
    <source>
        <dbReference type="Pfam" id="PF00171"/>
    </source>
</evidence>
<dbReference type="InterPro" id="IPR016162">
    <property type="entry name" value="Ald_DH_N"/>
</dbReference>
<sequence length="935" mass="98789">MALPADDIPTRQLYIGGRWVPPARGGRLPCVCPITEQVIGSIPAGTAEDVEAAVAAAQAAVAARSWSGKSGAQRAGYLRAIADKLKEKKAALARLETLDMGKPVAESEWDMDDVAGCFEYYAGLAEQLDGRQGEGVDLGTEDFRCRLRREPLGVVGLISPWNYPMLMAAWKVAPALAAGNCAILKPSELASMTALELAAIADEVGLPAGVLNVVTGAGPDAGAPLSAHPGCAKIAFTGSTATGQRVYAAAAGNLRPASMELGGKSALIVFEDADVEKAVEWACFGVFWTVGQICSSTSRLLVHETIAPRFFAHLKKRAEGIKMGDPLAPDCRLGTLVSEGQYNKVLSYIEVGKAEGATLLTGGRRPPRFNKGYWVEPTVFTDVQPHMRIWKEEIFGPVLSARTFRTEEEAVAAANASEFGLAAGVISADPERCRRVSEALEAGIVWVNCSQPCFVQAPWGGVKASGFGRELGAFGLENFLSVKQITEYVSEAKWDWFPERPPSPRLDPDAWCARVNWPVGNPPDDTGWREDTRCVKPPSKGCGGAGQPCCVDAYAMGWSRSFNEDLFCPGPTTQANVSATLRPAGMYATEAAAPRAGGAAQAERLICSAHTVNPDPLPLGLGDGNTTGGAGASGGGRGMASPEALGTCLPFPAEQCGQELGPCWGEPSSPATAVTDADPMCPKLAGSESDVLCPPGHYCAASEEQEARGFGPPTRYPRCLPVARALPGCGRREGQPCCPVHRGNGSEAAPYCRGEDLMCVPGPAFTPSGPGSGVVQNASAYATCMRVLRFPDQCGYEGGPCCPDFSPLNLNAAAALQGRAAARIADLDCEDSGPGLRVLWNCQRGSYCADLSGGSGEHGGGMGVWHENHTCFDCAAANPVPPEYKRVCAEGYPSDPWAIRPLYLEQPHLFGFYYSQRGSDYDETFKRMLDEGAYA</sequence>
<dbReference type="OrthoDB" id="310895at2759"/>
<evidence type="ECO:0000256" key="2">
    <source>
        <dbReference type="ARBA" id="ARBA00023002"/>
    </source>
</evidence>
<comment type="similarity">
    <text evidence="1 6">Belongs to the aldehyde dehydrogenase family.</text>
</comment>
<dbReference type="Gene3D" id="3.40.309.10">
    <property type="entry name" value="Aldehyde Dehydrogenase, Chain A, domain 2"/>
    <property type="match status" value="1"/>
</dbReference>
<protein>
    <submittedName>
        <fullName evidence="8">Betaine aldehyde dehydrogenase</fullName>
    </submittedName>
</protein>
<proteinExistence type="inferred from homology"/>
<dbReference type="AlphaFoldDB" id="A0A2P6VS16"/>
<evidence type="ECO:0000256" key="4">
    <source>
        <dbReference type="ARBA" id="ARBA00037921"/>
    </source>
</evidence>
<dbReference type="EMBL" id="LHPF02000001">
    <property type="protein sequence ID" value="PSC76875.1"/>
    <property type="molecule type" value="Genomic_DNA"/>
</dbReference>
<feature type="active site" evidence="5">
    <location>
        <position position="260"/>
    </location>
</feature>
<dbReference type="Pfam" id="PF00171">
    <property type="entry name" value="Aldedh"/>
    <property type="match status" value="1"/>
</dbReference>
<organism evidence="8 9">
    <name type="scientific">Micractinium conductrix</name>
    <dbReference type="NCBI Taxonomy" id="554055"/>
    <lineage>
        <taxon>Eukaryota</taxon>
        <taxon>Viridiplantae</taxon>
        <taxon>Chlorophyta</taxon>
        <taxon>core chlorophytes</taxon>
        <taxon>Trebouxiophyceae</taxon>
        <taxon>Chlorellales</taxon>
        <taxon>Chlorellaceae</taxon>
        <taxon>Chlorella clade</taxon>
        <taxon>Micractinium</taxon>
    </lineage>
</organism>
<dbReference type="FunFam" id="3.40.309.10:FF:000012">
    <property type="entry name" value="Betaine aldehyde dehydrogenase"/>
    <property type="match status" value="1"/>
</dbReference>
<gene>
    <name evidence="8" type="primary">g440</name>
    <name evidence="8" type="ORF">C2E20_0440</name>
</gene>
<dbReference type="InterPro" id="IPR016161">
    <property type="entry name" value="Ald_DH/histidinol_DH"/>
</dbReference>
<dbReference type="SUPFAM" id="SSF53720">
    <property type="entry name" value="ALDH-like"/>
    <property type="match status" value="1"/>
</dbReference>
<dbReference type="GO" id="GO:0004029">
    <property type="term" value="F:aldehyde dehydrogenase (NAD+) activity"/>
    <property type="evidence" value="ECO:0007669"/>
    <property type="project" value="UniProtKB-ARBA"/>
</dbReference>
<accession>A0A2P6VS16</accession>
<evidence type="ECO:0000256" key="5">
    <source>
        <dbReference type="PROSITE-ProRule" id="PRU10007"/>
    </source>
</evidence>
<reference evidence="8 9" key="1">
    <citation type="journal article" date="2018" name="Plant J.">
        <title>Genome sequences of Chlorella sorokiniana UTEX 1602 and Micractinium conductrix SAG 241.80: implications to maltose excretion by a green alga.</title>
        <authorList>
            <person name="Arriola M.B."/>
            <person name="Velmurugan N."/>
            <person name="Zhang Y."/>
            <person name="Plunkett M.H."/>
            <person name="Hondzo H."/>
            <person name="Barney B.M."/>
        </authorList>
    </citation>
    <scope>NUCLEOTIDE SEQUENCE [LARGE SCALE GENOMIC DNA]</scope>
    <source>
        <strain evidence="8 9">SAG 241.80</strain>
    </source>
</reference>